<dbReference type="NCBIfam" id="TIGR01178">
    <property type="entry name" value="ade"/>
    <property type="match status" value="1"/>
</dbReference>
<dbReference type="Proteomes" id="UP000009309">
    <property type="component" value="Unassembled WGS sequence"/>
</dbReference>
<comment type="caution">
    <text evidence="9">The sequence shown here is derived from an EMBL/GenBank/DDBJ whole genome shotgun (WGS) entry which is preliminary data.</text>
</comment>
<dbReference type="InterPro" id="IPR006680">
    <property type="entry name" value="Amidohydro-rel"/>
</dbReference>
<dbReference type="InterPro" id="IPR026912">
    <property type="entry name" value="Adenine_deam_C"/>
</dbReference>
<feature type="domain" description="Adenine deaminase C-terminal" evidence="8">
    <location>
        <begin position="378"/>
        <end position="472"/>
    </location>
</feature>
<keyword evidence="10" id="KW-1185">Reference proteome</keyword>
<gene>
    <name evidence="6" type="primary">ade</name>
    <name evidence="9" type="ORF">BN8_01611</name>
</gene>
<dbReference type="GO" id="GO:0006146">
    <property type="term" value="P:adenine catabolic process"/>
    <property type="evidence" value="ECO:0007669"/>
    <property type="project" value="InterPro"/>
</dbReference>
<dbReference type="STRING" id="1185876.BN8_01611"/>
<dbReference type="SUPFAM" id="SSF51556">
    <property type="entry name" value="Metallo-dependent hydrolases"/>
    <property type="match status" value="1"/>
</dbReference>
<protein>
    <recommendedName>
        <fullName evidence="2 6">Adenine deaminase</fullName>
        <shortName evidence="6">Adenase</shortName>
        <shortName evidence="6">Adenine aminase</shortName>
        <ecNumber evidence="2 6">3.5.4.2</ecNumber>
    </recommendedName>
</protein>
<dbReference type="Pfam" id="PF01979">
    <property type="entry name" value="Amidohydro_1"/>
    <property type="match status" value="1"/>
</dbReference>
<evidence type="ECO:0000256" key="4">
    <source>
        <dbReference type="ARBA" id="ARBA00023211"/>
    </source>
</evidence>
<dbReference type="Gene3D" id="3.20.20.140">
    <property type="entry name" value="Metal-dependent hydrolases"/>
    <property type="match status" value="1"/>
</dbReference>
<evidence type="ECO:0000256" key="6">
    <source>
        <dbReference type="HAMAP-Rule" id="MF_01518"/>
    </source>
</evidence>
<evidence type="ECO:0000256" key="5">
    <source>
        <dbReference type="ARBA" id="ARBA00047720"/>
    </source>
</evidence>
<dbReference type="InterPro" id="IPR032466">
    <property type="entry name" value="Metal_Hydrolase"/>
</dbReference>
<dbReference type="InterPro" id="IPR011059">
    <property type="entry name" value="Metal-dep_hydrolase_composite"/>
</dbReference>
<dbReference type="PANTHER" id="PTHR11113:SF2">
    <property type="entry name" value="ADENINE DEAMINASE"/>
    <property type="match status" value="1"/>
</dbReference>
<dbReference type="InterPro" id="IPR006679">
    <property type="entry name" value="Adenine_deam"/>
</dbReference>
<dbReference type="EC" id="3.5.4.2" evidence="2 6"/>
<dbReference type="Pfam" id="PF13382">
    <property type="entry name" value="Adenine_deam_C"/>
    <property type="match status" value="2"/>
</dbReference>
<evidence type="ECO:0000256" key="3">
    <source>
        <dbReference type="ARBA" id="ARBA00022801"/>
    </source>
</evidence>
<dbReference type="SUPFAM" id="SSF51338">
    <property type="entry name" value="Composite domain of metallo-dependent hydrolases"/>
    <property type="match status" value="1"/>
</dbReference>
<dbReference type="EMBL" id="CAIT01000005">
    <property type="protein sequence ID" value="CCH52599.1"/>
    <property type="molecule type" value="Genomic_DNA"/>
</dbReference>
<accession>I2GFC4</accession>
<name>I2GFC4_9BACT</name>
<evidence type="ECO:0000256" key="2">
    <source>
        <dbReference type="ARBA" id="ARBA00012782"/>
    </source>
</evidence>
<dbReference type="PANTHER" id="PTHR11113">
    <property type="entry name" value="N-ACETYLGLUCOSAMINE-6-PHOSPHATE DEACETYLASE"/>
    <property type="match status" value="1"/>
</dbReference>
<dbReference type="OrthoDB" id="9775607at2"/>
<comment type="catalytic activity">
    <reaction evidence="5 6">
        <text>adenine + H2O + H(+) = hypoxanthine + NH4(+)</text>
        <dbReference type="Rhea" id="RHEA:23688"/>
        <dbReference type="ChEBI" id="CHEBI:15377"/>
        <dbReference type="ChEBI" id="CHEBI:15378"/>
        <dbReference type="ChEBI" id="CHEBI:16708"/>
        <dbReference type="ChEBI" id="CHEBI:17368"/>
        <dbReference type="ChEBI" id="CHEBI:28938"/>
        <dbReference type="EC" id="3.5.4.2"/>
    </reaction>
</comment>
<dbReference type="eggNOG" id="COG1001">
    <property type="taxonomic scope" value="Bacteria"/>
</dbReference>
<dbReference type="AlphaFoldDB" id="I2GFC4"/>
<dbReference type="HAMAP" id="MF_01518">
    <property type="entry name" value="Adenine_deamin"/>
    <property type="match status" value="1"/>
</dbReference>
<feature type="domain" description="Amidohydrolase-related" evidence="7">
    <location>
        <begin position="41"/>
        <end position="321"/>
    </location>
</feature>
<organism evidence="9 10">
    <name type="scientific">Fibrisoma limi BUZ 3</name>
    <dbReference type="NCBI Taxonomy" id="1185876"/>
    <lineage>
        <taxon>Bacteria</taxon>
        <taxon>Pseudomonadati</taxon>
        <taxon>Bacteroidota</taxon>
        <taxon>Cytophagia</taxon>
        <taxon>Cytophagales</taxon>
        <taxon>Spirosomataceae</taxon>
        <taxon>Fibrisoma</taxon>
    </lineage>
</organism>
<dbReference type="RefSeq" id="WP_009281183.1">
    <property type="nucleotide sequence ID" value="NZ_CAIT01000005.1"/>
</dbReference>
<evidence type="ECO:0000259" key="7">
    <source>
        <dbReference type="Pfam" id="PF01979"/>
    </source>
</evidence>
<comment type="cofactor">
    <cofactor evidence="6">
        <name>Mn(2+)</name>
        <dbReference type="ChEBI" id="CHEBI:29035"/>
    </cofactor>
</comment>
<keyword evidence="3 6" id="KW-0378">Hydrolase</keyword>
<evidence type="ECO:0000313" key="10">
    <source>
        <dbReference type="Proteomes" id="UP000009309"/>
    </source>
</evidence>
<proteinExistence type="inferred from homology"/>
<dbReference type="GO" id="GO:0000034">
    <property type="term" value="F:adenine deaminase activity"/>
    <property type="evidence" value="ECO:0007669"/>
    <property type="project" value="UniProtKB-UniRule"/>
</dbReference>
<feature type="domain" description="Adenine deaminase C-terminal" evidence="8">
    <location>
        <begin position="497"/>
        <end position="566"/>
    </location>
</feature>
<sequence length="574" mass="62062">MLTANILNLFDQTIFYGTLTVENGRIAQIERLGPESPGHPYVLPGFVDAHVHIESSLLTPPQFARLAVVHGTVATVSDPHEIGNVLGVAGVEYMIREGKRVPFKFSFGAPSCVPATPFETAGATISVRDVRYLLGLKEIGYLAEMMNFPGVLNDDPEVMAKLALARAFNKPVDGHAPGLRGDDAQRYIDAGIYTDHECFTYEEGLDKAQRGMNILIREGSAARNFDALIPLLAEFPKQVMFCSDDKHPDTLVAGHINQLVVRALEHGHTLWHVLQAACLNPVLHYRLPVGLLREGDPADYIVVTNLTTFDVEQTVINGQAVAVNGRSLIESLSSEHVNQFNCSPKQAADFAVSAELNPEQPGSGQPGLIRAIEALDGQLITNELHLAPNVKNGQLVPDVEHDILKLVVVNRYADAPPAVAFIKNFGLKHGALASSVGHDSHNITAVGCDDESIAQAVNLIIDAQGGLAAVAGSAPHEHDQERMSRRAFLHLTTTPETQLLSLPVAGLMTDTDGFDVAAQYETLDRFAKQELGSPLAAPFMTLSFMALLVIPTLKLSDKGLFDGKTFTFTPLYLA</sequence>
<reference evidence="9 10" key="1">
    <citation type="journal article" date="2012" name="J. Bacteriol.">
        <title>Genome Sequence of the Filamentous Bacterium Fibrisoma limi BUZ 3T.</title>
        <authorList>
            <person name="Filippini M."/>
            <person name="Qi W."/>
            <person name="Jaenicke S."/>
            <person name="Goesmann A."/>
            <person name="Smits T.H."/>
            <person name="Bagheri H.C."/>
        </authorList>
    </citation>
    <scope>NUCLEOTIDE SEQUENCE [LARGE SCALE GENOMIC DNA]</scope>
    <source>
        <strain evidence="10">BUZ 3T</strain>
    </source>
</reference>
<evidence type="ECO:0000313" key="9">
    <source>
        <dbReference type="EMBL" id="CCH52599.1"/>
    </source>
</evidence>
<evidence type="ECO:0000259" key="8">
    <source>
        <dbReference type="Pfam" id="PF13382"/>
    </source>
</evidence>
<evidence type="ECO:0000256" key="1">
    <source>
        <dbReference type="ARBA" id="ARBA00006773"/>
    </source>
</evidence>
<keyword evidence="4 6" id="KW-0464">Manganese</keyword>
<comment type="similarity">
    <text evidence="1 6">Belongs to the metallo-dependent hydrolases superfamily. Adenine deaminase family.</text>
</comment>